<feature type="domain" description="Protein kinase" evidence="12">
    <location>
        <begin position="188"/>
        <end position="482"/>
    </location>
</feature>
<dbReference type="Pfam" id="PF00069">
    <property type="entry name" value="Pkinase"/>
    <property type="match status" value="1"/>
</dbReference>
<evidence type="ECO:0000256" key="5">
    <source>
        <dbReference type="ARBA" id="ARBA00022741"/>
    </source>
</evidence>
<evidence type="ECO:0000256" key="8">
    <source>
        <dbReference type="ARBA" id="ARBA00047811"/>
    </source>
</evidence>
<dbReference type="Gene3D" id="3.30.200.20">
    <property type="entry name" value="Phosphorylase Kinase, domain 1"/>
    <property type="match status" value="1"/>
</dbReference>
<gene>
    <name evidence="13" type="primary">CTK1</name>
    <name evidence="13" type="ORF">MCAP1_003524</name>
</gene>
<evidence type="ECO:0000256" key="1">
    <source>
        <dbReference type="ARBA" id="ARBA00006485"/>
    </source>
</evidence>
<dbReference type="InterPro" id="IPR011009">
    <property type="entry name" value="Kinase-like_dom_sf"/>
</dbReference>
<keyword evidence="14" id="KW-1185">Reference proteome</keyword>
<organism evidence="13 14">
    <name type="scientific">Malassezia caprae</name>
    <dbReference type="NCBI Taxonomy" id="1381934"/>
    <lineage>
        <taxon>Eukaryota</taxon>
        <taxon>Fungi</taxon>
        <taxon>Dikarya</taxon>
        <taxon>Basidiomycota</taxon>
        <taxon>Ustilaginomycotina</taxon>
        <taxon>Malasseziomycetes</taxon>
        <taxon>Malasseziales</taxon>
        <taxon>Malasseziaceae</taxon>
        <taxon>Malassezia</taxon>
    </lineage>
</organism>
<dbReference type="FunFam" id="1.10.510.10:FF:000624">
    <property type="entry name" value="Mitogen-activated protein kinase"/>
    <property type="match status" value="1"/>
</dbReference>
<dbReference type="AlphaFoldDB" id="A0AAF0IYC4"/>
<evidence type="ECO:0000256" key="10">
    <source>
        <dbReference type="PROSITE-ProRule" id="PRU10141"/>
    </source>
</evidence>
<dbReference type="InterPro" id="IPR050108">
    <property type="entry name" value="CDK"/>
</dbReference>
<feature type="compositionally biased region" description="Pro residues" evidence="11">
    <location>
        <begin position="142"/>
        <end position="154"/>
    </location>
</feature>
<feature type="compositionally biased region" description="Basic residues" evidence="11">
    <location>
        <begin position="57"/>
        <end position="70"/>
    </location>
</feature>
<keyword evidence="5 10" id="KW-0547">Nucleotide-binding</keyword>
<protein>
    <recommendedName>
        <fullName evidence="2">cyclin-dependent kinase</fullName>
        <ecNumber evidence="2">2.7.11.22</ecNumber>
    </recommendedName>
</protein>
<dbReference type="GO" id="GO:0032968">
    <property type="term" value="P:positive regulation of transcription elongation by RNA polymerase II"/>
    <property type="evidence" value="ECO:0007669"/>
    <property type="project" value="TreeGrafter"/>
</dbReference>
<dbReference type="GO" id="GO:0008353">
    <property type="term" value="F:RNA polymerase II CTD heptapeptide repeat kinase activity"/>
    <property type="evidence" value="ECO:0007669"/>
    <property type="project" value="TreeGrafter"/>
</dbReference>
<keyword evidence="4 13" id="KW-0808">Transferase</keyword>
<dbReference type="CDD" id="cd07840">
    <property type="entry name" value="STKc_CDK9_like"/>
    <property type="match status" value="1"/>
</dbReference>
<dbReference type="Proteomes" id="UP001220961">
    <property type="component" value="Chromosome 8"/>
</dbReference>
<dbReference type="EMBL" id="CP119915">
    <property type="protein sequence ID" value="WFD21263.1"/>
    <property type="molecule type" value="Genomic_DNA"/>
</dbReference>
<keyword evidence="7 10" id="KW-0067">ATP-binding</keyword>
<evidence type="ECO:0000256" key="9">
    <source>
        <dbReference type="ARBA" id="ARBA00048367"/>
    </source>
</evidence>
<feature type="compositionally biased region" description="Basic and acidic residues" evidence="11">
    <location>
        <begin position="927"/>
        <end position="951"/>
    </location>
</feature>
<feature type="region of interest" description="Disordered" evidence="11">
    <location>
        <begin position="769"/>
        <end position="790"/>
    </location>
</feature>
<accession>A0AAF0IYC4</accession>
<evidence type="ECO:0000256" key="3">
    <source>
        <dbReference type="ARBA" id="ARBA00022527"/>
    </source>
</evidence>
<dbReference type="Gene3D" id="1.10.510.10">
    <property type="entry name" value="Transferase(Phosphotransferase) domain 1"/>
    <property type="match status" value="1"/>
</dbReference>
<keyword evidence="3" id="KW-0723">Serine/threonine-protein kinase</keyword>
<dbReference type="InterPro" id="IPR008271">
    <property type="entry name" value="Ser/Thr_kinase_AS"/>
</dbReference>
<feature type="binding site" evidence="10">
    <location>
        <position position="217"/>
    </location>
    <ligand>
        <name>ATP</name>
        <dbReference type="ChEBI" id="CHEBI:30616"/>
    </ligand>
</feature>
<dbReference type="PROSITE" id="PS00107">
    <property type="entry name" value="PROTEIN_KINASE_ATP"/>
    <property type="match status" value="1"/>
</dbReference>
<dbReference type="InterPro" id="IPR017441">
    <property type="entry name" value="Protein_kinase_ATP_BS"/>
</dbReference>
<evidence type="ECO:0000256" key="2">
    <source>
        <dbReference type="ARBA" id="ARBA00012425"/>
    </source>
</evidence>
<dbReference type="InterPro" id="IPR000719">
    <property type="entry name" value="Prot_kinase_dom"/>
</dbReference>
<dbReference type="GO" id="GO:0030332">
    <property type="term" value="F:cyclin binding"/>
    <property type="evidence" value="ECO:0007669"/>
    <property type="project" value="TreeGrafter"/>
</dbReference>
<sequence length="951" mass="106542">MNMNDLEDTVPATVAGDGAALAEAGRGRALQTGAHLREISRWHRSYGDEDIRESYRSRGRHDHERKRRRASPSPPPVPAPRSHSPRRERERYGENEPRILPRKQQGISVRGVADRLRQDAHGWRPVDQVRSVPERDRGVPPSSVPPGPPPPPPASIVRAASEARTAPSESSPPVPGDEAPRVRVDEAYEIVAQVGEGTYGQVFKASAERSGALVALKKIRMEAAREGFPVTSMREMKLLQSLRHENVIRLHETMTSRTGSVYMVFEYMEHDLNGILVHPQLRFTDAHRKSLVAQLLRGLEYLHQRSVLHRDLKGSNLLLNNDGVLKLADFGLARTYAKRQAGDYTNRVVTLWYRPPELLLGATQYGPEVDVWGAGCLFVELFTRQALFQGRDEIHQLHEITRVLGPLTPQVWPDVMALPWYDLMRLEKDQSTSLLREDGAPDTPDVFAAQLPPSALALVRGLLTYDPRQRWSATQALSDSYFTEAPAEERPACTQLSRRPLIDCMTEQQRTEAPAVEIVKQPGGRPDPKHHNAEMDRLKAEIDQTHAKVAQVRAALSGEATANTPAGQRRAALRAELDSLRSEQAGRKGTRGKVFDEMKQLQDTIAAKVKALQADKAKAPFKSASELDARVAQIEAQIETGSMKIVEERKALNEIHTLKRTRKTVEQFGAQQAEIDGLRARVNELRSTLDDPEAAAAHRRYDEIKQELDALAKEQEKTMGSRPKLQAQRNALSKKLDELYQARRDRAAAYHAENDKYFARVQAERERRQEAQRKERLDAEHARQLQEEQELREEAALPAFAKEIDDCDQLIRYFSGKGDEEKTPATADTAVPADRMPSAEVPEGAIVVQKKNEEEDYFAGATKKKGKGRKGRAQDADESGALHVPFGMLSALLSLSIPPPANQADLPRVVENIRLKREYFVSNQARQTEENIRKADEKIAAQKAKREAQSA</sequence>
<evidence type="ECO:0000313" key="13">
    <source>
        <dbReference type="EMBL" id="WFD21263.1"/>
    </source>
</evidence>
<evidence type="ECO:0000256" key="4">
    <source>
        <dbReference type="ARBA" id="ARBA00022679"/>
    </source>
</evidence>
<evidence type="ECO:0000313" key="14">
    <source>
        <dbReference type="Proteomes" id="UP001220961"/>
    </source>
</evidence>
<feature type="region of interest" description="Disordered" evidence="11">
    <location>
        <begin position="926"/>
        <end position="951"/>
    </location>
</feature>
<evidence type="ECO:0000256" key="7">
    <source>
        <dbReference type="ARBA" id="ARBA00022840"/>
    </source>
</evidence>
<dbReference type="GO" id="GO:0005524">
    <property type="term" value="F:ATP binding"/>
    <property type="evidence" value="ECO:0007669"/>
    <property type="project" value="UniProtKB-UniRule"/>
</dbReference>
<dbReference type="GO" id="GO:0008024">
    <property type="term" value="C:cyclin/CDK positive transcription elongation factor complex"/>
    <property type="evidence" value="ECO:0007669"/>
    <property type="project" value="TreeGrafter"/>
</dbReference>
<dbReference type="EC" id="2.7.11.22" evidence="2"/>
<dbReference type="FunFam" id="3.30.200.20:FF:000124">
    <property type="entry name" value="Cyclin-dependent kinase 4"/>
    <property type="match status" value="1"/>
</dbReference>
<dbReference type="PANTHER" id="PTHR24056:SF546">
    <property type="entry name" value="CYCLIN-DEPENDENT KINASE 12"/>
    <property type="match status" value="1"/>
</dbReference>
<evidence type="ECO:0000256" key="6">
    <source>
        <dbReference type="ARBA" id="ARBA00022777"/>
    </source>
</evidence>
<dbReference type="PROSITE" id="PS50011">
    <property type="entry name" value="PROTEIN_KINASE_DOM"/>
    <property type="match status" value="1"/>
</dbReference>
<feature type="compositionally biased region" description="Basic and acidic residues" evidence="11">
    <location>
        <begin position="85"/>
        <end position="99"/>
    </location>
</feature>
<feature type="region of interest" description="Disordered" evidence="11">
    <location>
        <begin position="48"/>
        <end position="180"/>
    </location>
</feature>
<dbReference type="SUPFAM" id="SSF56112">
    <property type="entry name" value="Protein kinase-like (PK-like)"/>
    <property type="match status" value="1"/>
</dbReference>
<comment type="catalytic activity">
    <reaction evidence="8">
        <text>L-threonyl-[protein] + ATP = O-phospho-L-threonyl-[protein] + ADP + H(+)</text>
        <dbReference type="Rhea" id="RHEA:46608"/>
        <dbReference type="Rhea" id="RHEA-COMP:11060"/>
        <dbReference type="Rhea" id="RHEA-COMP:11605"/>
        <dbReference type="ChEBI" id="CHEBI:15378"/>
        <dbReference type="ChEBI" id="CHEBI:30013"/>
        <dbReference type="ChEBI" id="CHEBI:30616"/>
        <dbReference type="ChEBI" id="CHEBI:61977"/>
        <dbReference type="ChEBI" id="CHEBI:456216"/>
        <dbReference type="EC" id="2.7.11.22"/>
    </reaction>
</comment>
<feature type="compositionally biased region" description="Basic residues" evidence="11">
    <location>
        <begin position="862"/>
        <end position="871"/>
    </location>
</feature>
<dbReference type="PROSITE" id="PS00108">
    <property type="entry name" value="PROTEIN_KINASE_ST"/>
    <property type="match status" value="1"/>
</dbReference>
<reference evidence="13" key="1">
    <citation type="submission" date="2023-03" db="EMBL/GenBank/DDBJ databases">
        <title>Mating type loci evolution in Malassezia.</title>
        <authorList>
            <person name="Coelho M.A."/>
        </authorList>
    </citation>
    <scope>NUCLEOTIDE SEQUENCE</scope>
    <source>
        <strain evidence="13">CBS 10434</strain>
    </source>
</reference>
<dbReference type="PANTHER" id="PTHR24056">
    <property type="entry name" value="CELL DIVISION PROTEIN KINASE"/>
    <property type="match status" value="1"/>
</dbReference>
<dbReference type="GO" id="GO:0004693">
    <property type="term" value="F:cyclin-dependent protein serine/threonine kinase activity"/>
    <property type="evidence" value="ECO:0007669"/>
    <property type="project" value="UniProtKB-EC"/>
</dbReference>
<evidence type="ECO:0000259" key="12">
    <source>
        <dbReference type="PROSITE" id="PS50011"/>
    </source>
</evidence>
<name>A0AAF0IYC4_9BASI</name>
<keyword evidence="6 13" id="KW-0418">Kinase</keyword>
<evidence type="ECO:0000256" key="11">
    <source>
        <dbReference type="SAM" id="MobiDB-lite"/>
    </source>
</evidence>
<proteinExistence type="inferred from homology"/>
<comment type="similarity">
    <text evidence="1">Belongs to the protein kinase superfamily. CMGC Ser/Thr protein kinase family. CDC2/CDKX subfamily.</text>
</comment>
<dbReference type="SMART" id="SM00220">
    <property type="entry name" value="S_TKc"/>
    <property type="match status" value="1"/>
</dbReference>
<feature type="compositionally biased region" description="Basic and acidic residues" evidence="11">
    <location>
        <begin position="769"/>
        <end position="786"/>
    </location>
</feature>
<feature type="region of interest" description="Disordered" evidence="11">
    <location>
        <begin position="858"/>
        <end position="877"/>
    </location>
</feature>
<comment type="catalytic activity">
    <reaction evidence="9">
        <text>L-seryl-[protein] + ATP = O-phospho-L-seryl-[protein] + ADP + H(+)</text>
        <dbReference type="Rhea" id="RHEA:17989"/>
        <dbReference type="Rhea" id="RHEA-COMP:9863"/>
        <dbReference type="Rhea" id="RHEA-COMP:11604"/>
        <dbReference type="ChEBI" id="CHEBI:15378"/>
        <dbReference type="ChEBI" id="CHEBI:29999"/>
        <dbReference type="ChEBI" id="CHEBI:30616"/>
        <dbReference type="ChEBI" id="CHEBI:83421"/>
        <dbReference type="ChEBI" id="CHEBI:456216"/>
        <dbReference type="EC" id="2.7.11.22"/>
    </reaction>
</comment>
<feature type="compositionally biased region" description="Basic and acidic residues" evidence="11">
    <location>
        <begin position="112"/>
        <end position="124"/>
    </location>
</feature>